<dbReference type="InterPro" id="IPR037524">
    <property type="entry name" value="PA14/GLEYA"/>
</dbReference>
<evidence type="ECO:0000256" key="1">
    <source>
        <dbReference type="ARBA" id="ARBA00005336"/>
    </source>
</evidence>
<protein>
    <submittedName>
        <fullName evidence="6">Beta-glucosidase</fullName>
        <ecNumber evidence="6">3.2.1.21</ecNumber>
    </submittedName>
</protein>
<dbReference type="PROSITE" id="PS51820">
    <property type="entry name" value="PA14"/>
    <property type="match status" value="1"/>
</dbReference>
<dbReference type="Gene3D" id="2.60.40.10">
    <property type="entry name" value="Immunoglobulins"/>
    <property type="match status" value="1"/>
</dbReference>
<dbReference type="Pfam" id="PF07691">
    <property type="entry name" value="PA14"/>
    <property type="match status" value="1"/>
</dbReference>
<dbReference type="InterPro" id="IPR036962">
    <property type="entry name" value="Glyco_hydro_3_N_sf"/>
</dbReference>
<dbReference type="InterPro" id="IPR036881">
    <property type="entry name" value="Glyco_hydro_3_C_sf"/>
</dbReference>
<name>A0ABU1YED4_9FLAO</name>
<dbReference type="InterPro" id="IPR044993">
    <property type="entry name" value="BXL"/>
</dbReference>
<organism evidence="6 7">
    <name type="scientific">Flavobacterium piscis</name>
    <dbReference type="NCBI Taxonomy" id="1114874"/>
    <lineage>
        <taxon>Bacteria</taxon>
        <taxon>Pseudomonadati</taxon>
        <taxon>Bacteroidota</taxon>
        <taxon>Flavobacteriia</taxon>
        <taxon>Flavobacteriales</taxon>
        <taxon>Flavobacteriaceae</taxon>
        <taxon>Flavobacterium</taxon>
    </lineage>
</organism>
<dbReference type="InterPro" id="IPR013783">
    <property type="entry name" value="Ig-like_fold"/>
</dbReference>
<dbReference type="PANTHER" id="PTHR42721:SF3">
    <property type="entry name" value="BETA-D-XYLOSIDASE 5-RELATED"/>
    <property type="match status" value="1"/>
</dbReference>
<dbReference type="SMART" id="SM01217">
    <property type="entry name" value="Fn3_like"/>
    <property type="match status" value="1"/>
</dbReference>
<sequence>MKTKIVAYLALFLFLSVYCNAQQIQKKYLFQNTDLTFQERVNDLVSQLTLEEKVSQMLNASPAIPRLNIPAYDWWNETLHGVARTPFKTTVYPQAIAMAATFDKNSLFKMADYSALEGRAIYNKAVELGRTNERYLGLTYWTPNINIFRDPRWGRGQETYGEDPYLTAVLGDFFVRGLQGDDPKYLKAAACAKHYAVHSGPEPLRHTFDVDVTPYELWDTYLPAFQKLVTESKVAGVMCAYNAFRTQPCCASDILMTDILRKQWKFDGYVTSDCWAIDDFFKNHKTHPDAESASADAVYHGTDIDCGTDAYKALVAAVKNGKISEDQIDISVKRLFMIRFQLGMFDPVEMVKYAQTPASVLESDDHKAHALKMARQSMVLLKNEKNILPLNKKLKKIVVLGPNADNSIAILGNYNGIPSKLTTVLQGIKDKVGPDTEVIYEQAVNFTNDTLMVYADIKNQYTFEGKQGFKAEYYSNKELSGKPEFVRTETEINNFWQEGSVVANNIKANNFSARYTTNFKANEDGAITFELTADDGYRFIVNGKEVLNAWKKNRWGGQTFVLKTKKEATYNLIVEYWQGEGKANVALQAGNFVKTDFSALINHTKNADAYVFVGGISPQLEGEEMEVKFPGFTGGDRNSILLPNVQTELMKSLKSTGKPVVFVMMTGSAIAFPWEAENIPAIVNSWYGGQAAGTAVADILFGDYNPAGRLPITFYKSDSDLPTFVDYKMDNRTYRYFKGTPLYSFGYGLSYTTFKYDKLNVASKVEKGKNTSLSVRVTNTGKMDGEEVVQLYVINQDLSIKAPLKTLKSFERISLKAAESKVITFTLSPEDLSYVTAEGNYKQYNGKVKIAIGGHQPDEQNPVNSNVLTKIIQIE</sequence>
<evidence type="ECO:0000256" key="4">
    <source>
        <dbReference type="SAM" id="SignalP"/>
    </source>
</evidence>
<dbReference type="Pfam" id="PF01915">
    <property type="entry name" value="Glyco_hydro_3_C"/>
    <property type="match status" value="1"/>
</dbReference>
<evidence type="ECO:0000259" key="5">
    <source>
        <dbReference type="PROSITE" id="PS51820"/>
    </source>
</evidence>
<gene>
    <name evidence="6" type="ORF">J2W48_004560</name>
</gene>
<dbReference type="InterPro" id="IPR001764">
    <property type="entry name" value="Glyco_hydro_3_N"/>
</dbReference>
<reference evidence="6 7" key="1">
    <citation type="submission" date="2023-07" db="EMBL/GenBank/DDBJ databases">
        <title>Sorghum-associated microbial communities from plants grown in Nebraska, USA.</title>
        <authorList>
            <person name="Schachtman D."/>
        </authorList>
    </citation>
    <scope>NUCLEOTIDE SEQUENCE [LARGE SCALE GENOMIC DNA]</scope>
    <source>
        <strain evidence="6 7">4129</strain>
    </source>
</reference>
<feature type="chain" id="PRO_5046235560" evidence="4">
    <location>
        <begin position="22"/>
        <end position="875"/>
    </location>
</feature>
<evidence type="ECO:0000313" key="7">
    <source>
        <dbReference type="Proteomes" id="UP001269081"/>
    </source>
</evidence>
<evidence type="ECO:0000256" key="3">
    <source>
        <dbReference type="ARBA" id="ARBA00022801"/>
    </source>
</evidence>
<dbReference type="EMBL" id="JAVDWQ010000027">
    <property type="protein sequence ID" value="MDR7212595.1"/>
    <property type="molecule type" value="Genomic_DNA"/>
</dbReference>
<dbReference type="Gene3D" id="3.20.20.300">
    <property type="entry name" value="Glycoside hydrolase, family 3, N-terminal domain"/>
    <property type="match status" value="1"/>
</dbReference>
<dbReference type="SMART" id="SM00758">
    <property type="entry name" value="PA14"/>
    <property type="match status" value="1"/>
</dbReference>
<keyword evidence="6" id="KW-0326">Glycosidase</keyword>
<accession>A0ABU1YED4</accession>
<dbReference type="SUPFAM" id="SSF51445">
    <property type="entry name" value="(Trans)glycosidases"/>
    <property type="match status" value="1"/>
</dbReference>
<dbReference type="SUPFAM" id="SSF52279">
    <property type="entry name" value="Beta-D-glucan exohydrolase, C-terminal domain"/>
    <property type="match status" value="1"/>
</dbReference>
<dbReference type="EC" id="3.2.1.21" evidence="6"/>
<dbReference type="InterPro" id="IPR017853">
    <property type="entry name" value="GH"/>
</dbReference>
<proteinExistence type="inferred from homology"/>
<dbReference type="Pfam" id="PF00933">
    <property type="entry name" value="Glyco_hydro_3"/>
    <property type="match status" value="1"/>
</dbReference>
<keyword evidence="7" id="KW-1185">Reference proteome</keyword>
<evidence type="ECO:0000256" key="2">
    <source>
        <dbReference type="ARBA" id="ARBA00022729"/>
    </source>
</evidence>
<keyword evidence="2 4" id="KW-0732">Signal</keyword>
<evidence type="ECO:0000313" key="6">
    <source>
        <dbReference type="EMBL" id="MDR7212595.1"/>
    </source>
</evidence>
<dbReference type="PRINTS" id="PR00133">
    <property type="entry name" value="GLHYDRLASE3"/>
</dbReference>
<dbReference type="Gene3D" id="3.40.50.1700">
    <property type="entry name" value="Glycoside hydrolase family 3 C-terminal domain"/>
    <property type="match status" value="1"/>
</dbReference>
<dbReference type="PANTHER" id="PTHR42721">
    <property type="entry name" value="SUGAR HYDROLASE-RELATED"/>
    <property type="match status" value="1"/>
</dbReference>
<feature type="signal peptide" evidence="4">
    <location>
        <begin position="1"/>
        <end position="21"/>
    </location>
</feature>
<comment type="caution">
    <text evidence="6">The sequence shown here is derived from an EMBL/GenBank/DDBJ whole genome shotgun (WGS) entry which is preliminary data.</text>
</comment>
<dbReference type="InterPro" id="IPR011658">
    <property type="entry name" value="PA14_dom"/>
</dbReference>
<dbReference type="SUPFAM" id="SSF56988">
    <property type="entry name" value="Anthrax protective antigen"/>
    <property type="match status" value="1"/>
</dbReference>
<dbReference type="Gene3D" id="3.90.182.10">
    <property type="entry name" value="Toxin - Anthrax Protective Antigen,domain 1"/>
    <property type="match status" value="1"/>
</dbReference>
<dbReference type="InterPro" id="IPR026891">
    <property type="entry name" value="Fn3-like"/>
</dbReference>
<dbReference type="Pfam" id="PF14310">
    <property type="entry name" value="Fn3-like"/>
    <property type="match status" value="1"/>
</dbReference>
<dbReference type="RefSeq" id="WP_310284304.1">
    <property type="nucleotide sequence ID" value="NZ_JAVDWQ010000027.1"/>
</dbReference>
<dbReference type="Proteomes" id="UP001269081">
    <property type="component" value="Unassembled WGS sequence"/>
</dbReference>
<keyword evidence="3 6" id="KW-0378">Hydrolase</keyword>
<dbReference type="GO" id="GO:0008422">
    <property type="term" value="F:beta-glucosidase activity"/>
    <property type="evidence" value="ECO:0007669"/>
    <property type="project" value="UniProtKB-EC"/>
</dbReference>
<comment type="similarity">
    <text evidence="1">Belongs to the glycosyl hydrolase 3 family.</text>
</comment>
<feature type="domain" description="PA14" evidence="5">
    <location>
        <begin position="464"/>
        <end position="604"/>
    </location>
</feature>
<dbReference type="InterPro" id="IPR002772">
    <property type="entry name" value="Glyco_hydro_3_C"/>
</dbReference>